<evidence type="ECO:0000256" key="8">
    <source>
        <dbReference type="ARBA" id="ARBA00024235"/>
    </source>
</evidence>
<keyword evidence="2" id="KW-1003">Cell membrane</keyword>
<name>A0A975ML02_9GAMM</name>
<dbReference type="KEGG" id="mpad:KEF85_08800"/>
<dbReference type="Gene3D" id="1.25.40.10">
    <property type="entry name" value="Tetratricopeptide repeat domain"/>
    <property type="match status" value="1"/>
</dbReference>
<comment type="similarity">
    <text evidence="7">Belongs to the YfgM family.</text>
</comment>
<dbReference type="InterPro" id="IPR026039">
    <property type="entry name" value="YfgM"/>
</dbReference>
<dbReference type="Proteomes" id="UP000676649">
    <property type="component" value="Chromosome"/>
</dbReference>
<dbReference type="AlphaFoldDB" id="A0A975ML02"/>
<dbReference type="PANTHER" id="PTHR38035">
    <property type="entry name" value="UPF0070 PROTEIN YFGM"/>
    <property type="match status" value="1"/>
</dbReference>
<comment type="subcellular location">
    <subcellularLocation>
        <location evidence="1">Cell membrane</location>
        <topology evidence="1">Single-pass type II membrane protein</topology>
    </subcellularLocation>
</comment>
<evidence type="ECO:0000256" key="1">
    <source>
        <dbReference type="ARBA" id="ARBA00004401"/>
    </source>
</evidence>
<accession>A0A975ML02</accession>
<dbReference type="PIRSF" id="PIRSF006170">
    <property type="entry name" value="YfgM"/>
    <property type="match status" value="1"/>
</dbReference>
<proteinExistence type="inferred from homology"/>
<evidence type="ECO:0000256" key="3">
    <source>
        <dbReference type="ARBA" id="ARBA00022692"/>
    </source>
</evidence>
<dbReference type="GO" id="GO:0044877">
    <property type="term" value="F:protein-containing complex binding"/>
    <property type="evidence" value="ECO:0007669"/>
    <property type="project" value="InterPro"/>
</dbReference>
<evidence type="ECO:0000256" key="6">
    <source>
        <dbReference type="ARBA" id="ARBA00023186"/>
    </source>
</evidence>
<evidence type="ECO:0000256" key="2">
    <source>
        <dbReference type="ARBA" id="ARBA00022475"/>
    </source>
</evidence>
<dbReference type="EMBL" id="CP073754">
    <property type="protein sequence ID" value="QWF69480.1"/>
    <property type="molecule type" value="Genomic_DNA"/>
</dbReference>
<dbReference type="PANTHER" id="PTHR38035:SF1">
    <property type="entry name" value="ANCILLARY SECYEG TRANSLOCON SUBUNIT"/>
    <property type="match status" value="1"/>
</dbReference>
<dbReference type="Pfam" id="PF09976">
    <property type="entry name" value="TPR_21"/>
    <property type="match status" value="1"/>
</dbReference>
<feature type="domain" description="Ancillary SecYEG translocon subunit/Cell division coordinator CpoB TPR" evidence="10">
    <location>
        <begin position="15"/>
        <end position="207"/>
    </location>
</feature>
<evidence type="ECO:0000256" key="9">
    <source>
        <dbReference type="SAM" id="Phobius"/>
    </source>
</evidence>
<evidence type="ECO:0000313" key="11">
    <source>
        <dbReference type="EMBL" id="QWF69480.1"/>
    </source>
</evidence>
<evidence type="ECO:0000259" key="10">
    <source>
        <dbReference type="Pfam" id="PF09976"/>
    </source>
</evidence>
<evidence type="ECO:0000256" key="5">
    <source>
        <dbReference type="ARBA" id="ARBA00023136"/>
    </source>
</evidence>
<gene>
    <name evidence="11" type="ORF">KEF85_08800</name>
</gene>
<evidence type="ECO:0000313" key="12">
    <source>
        <dbReference type="Proteomes" id="UP000676649"/>
    </source>
</evidence>
<keyword evidence="3 9" id="KW-0812">Transmembrane</keyword>
<dbReference type="RefSeq" id="WP_215579512.1">
    <property type="nucleotide sequence ID" value="NZ_CP073754.1"/>
</dbReference>
<keyword evidence="12" id="KW-1185">Reference proteome</keyword>
<keyword evidence="6" id="KW-0143">Chaperone</keyword>
<reference evidence="11" key="1">
    <citation type="submission" date="2021-04" db="EMBL/GenBank/DDBJ databases">
        <title>Draft genome sequence data of methanotrophic Methylovulum sp. strain S1L and Methylomonas sp. strain S2AM isolated from boreal lake water columns.</title>
        <authorList>
            <person name="Rissanen A.J."/>
            <person name="Mangayil R."/>
            <person name="Svenning M.M."/>
            <person name="Khanongnuch R."/>
        </authorList>
    </citation>
    <scope>NUCLEOTIDE SEQUENCE</scope>
    <source>
        <strain evidence="11">S2AM</strain>
    </source>
</reference>
<keyword evidence="5 9" id="KW-0472">Membrane</keyword>
<evidence type="ECO:0000256" key="4">
    <source>
        <dbReference type="ARBA" id="ARBA00022989"/>
    </source>
</evidence>
<organism evidence="11 12">
    <name type="scientific">Methylomonas paludis</name>
    <dbReference type="NCBI Taxonomy" id="1173101"/>
    <lineage>
        <taxon>Bacteria</taxon>
        <taxon>Pseudomonadati</taxon>
        <taxon>Pseudomonadota</taxon>
        <taxon>Gammaproteobacteria</taxon>
        <taxon>Methylococcales</taxon>
        <taxon>Methylococcaceae</taxon>
        <taxon>Methylomonas</taxon>
    </lineage>
</organism>
<feature type="transmembrane region" description="Helical" evidence="9">
    <location>
        <begin position="24"/>
        <end position="42"/>
    </location>
</feature>
<evidence type="ECO:0000256" key="7">
    <source>
        <dbReference type="ARBA" id="ARBA00024197"/>
    </source>
</evidence>
<sequence>MAIYDTEEEQLEQLKKWWESNQTSVIAGIIGAAVLLTGLNFWEKSRLEGRSQASQTYQELLKSSDINQTDSVEKLAEKLAAEHSSSAYTQFAALELAKVKVQNGDLEAAKRILQNQIKTADSPEIKHVARLRLLHLLLASKEYEKGLQLIAEVDPAAKEGFSASYDELQGDLYIGLDRLDEARSAYQSAIRSGHASPLAQFKLDDIAAPAFTIPPQAQ</sequence>
<protein>
    <recommendedName>
        <fullName evidence="8">Ancillary SecYEG translocon subunit</fullName>
    </recommendedName>
</protein>
<dbReference type="InterPro" id="IPR011990">
    <property type="entry name" value="TPR-like_helical_dom_sf"/>
</dbReference>
<keyword evidence="4 9" id="KW-1133">Transmembrane helix</keyword>
<dbReference type="GO" id="GO:0005886">
    <property type="term" value="C:plasma membrane"/>
    <property type="evidence" value="ECO:0007669"/>
    <property type="project" value="UniProtKB-SubCell"/>
</dbReference>
<dbReference type="InterPro" id="IPR018704">
    <property type="entry name" value="SecYEG/CpoB_TPR"/>
</dbReference>